<comment type="caution">
    <text evidence="17">The sequence shown here is derived from an EMBL/GenBank/DDBJ whole genome shotgun (WGS) entry which is preliminary data.</text>
</comment>
<reference evidence="17" key="1">
    <citation type="submission" date="2023-06" db="EMBL/GenBank/DDBJ databases">
        <title>Genome-scale phylogeny and comparative genomics of the fungal order Sordariales.</title>
        <authorList>
            <consortium name="Lawrence Berkeley National Laboratory"/>
            <person name="Hensen N."/>
            <person name="Bonometti L."/>
            <person name="Westerberg I."/>
            <person name="Brannstrom I.O."/>
            <person name="Guillou S."/>
            <person name="Cros-Aarteil S."/>
            <person name="Calhoun S."/>
            <person name="Haridas S."/>
            <person name="Kuo A."/>
            <person name="Mondo S."/>
            <person name="Pangilinan J."/>
            <person name="Riley R."/>
            <person name="Labutti K."/>
            <person name="Andreopoulos B."/>
            <person name="Lipzen A."/>
            <person name="Chen C."/>
            <person name="Yanf M."/>
            <person name="Daum C."/>
            <person name="Ng V."/>
            <person name="Clum A."/>
            <person name="Steindorff A."/>
            <person name="Ohm R."/>
            <person name="Martin F."/>
            <person name="Silar P."/>
            <person name="Natvig D."/>
            <person name="Lalanne C."/>
            <person name="Gautier V."/>
            <person name="Ament-Velasquez S.L."/>
            <person name="Kruys A."/>
            <person name="Hutchinson M.I."/>
            <person name="Powell A.J."/>
            <person name="Barry K."/>
            <person name="Miller A.N."/>
            <person name="Grigoriev I.V."/>
            <person name="Debuchy R."/>
            <person name="Gladieux P."/>
            <person name="Thoren M.H."/>
            <person name="Johannesson H."/>
        </authorList>
    </citation>
    <scope>NUCLEOTIDE SEQUENCE</scope>
    <source>
        <strain evidence="17">CBS 606.72</strain>
    </source>
</reference>
<comment type="catalytic activity">
    <reaction evidence="14">
        <text>[(1-&gt;4)-beta-D-glucosyl]n+m + reduced acceptor + O2 = 4-dehydro-beta-D-glucosyl-[(1-&gt;4)-beta-D-glucosyl]n-1 + [(1-&gt;4)-beta-D-glucosyl]m + acceptor + H2O.</text>
        <dbReference type="EC" id="1.14.99.56"/>
    </reaction>
</comment>
<gene>
    <name evidence="17" type="ORF">B0T14DRAFT_437358</name>
</gene>
<dbReference type="GO" id="GO:0016787">
    <property type="term" value="F:hydrolase activity"/>
    <property type="evidence" value="ECO:0007669"/>
    <property type="project" value="UniProtKB-KW"/>
</dbReference>
<proteinExistence type="inferred from homology"/>
<keyword evidence="7" id="KW-0560">Oxidoreductase</keyword>
<protein>
    <recommendedName>
        <fullName evidence="15">lytic cellulose monooxygenase (C4-dehydrogenating)</fullName>
        <ecNumber evidence="15">1.14.99.56</ecNumber>
    </recommendedName>
</protein>
<evidence type="ECO:0000256" key="1">
    <source>
        <dbReference type="ARBA" id="ARBA00001973"/>
    </source>
</evidence>
<organism evidence="17 18">
    <name type="scientific">Immersiella caudata</name>
    <dbReference type="NCBI Taxonomy" id="314043"/>
    <lineage>
        <taxon>Eukaryota</taxon>
        <taxon>Fungi</taxon>
        <taxon>Dikarya</taxon>
        <taxon>Ascomycota</taxon>
        <taxon>Pezizomycotina</taxon>
        <taxon>Sordariomycetes</taxon>
        <taxon>Sordariomycetidae</taxon>
        <taxon>Sordariales</taxon>
        <taxon>Lasiosphaeriaceae</taxon>
        <taxon>Immersiella</taxon>
    </lineage>
</organism>
<evidence type="ECO:0000256" key="2">
    <source>
        <dbReference type="ARBA" id="ARBA00004613"/>
    </source>
</evidence>
<dbReference type="Gene3D" id="2.70.50.70">
    <property type="match status" value="1"/>
</dbReference>
<dbReference type="InterPro" id="IPR005103">
    <property type="entry name" value="AA9_LPMO"/>
</dbReference>
<comment type="cofactor">
    <cofactor evidence="1">
        <name>Cu(2+)</name>
        <dbReference type="ChEBI" id="CHEBI:29036"/>
    </cofactor>
</comment>
<evidence type="ECO:0000313" key="17">
    <source>
        <dbReference type="EMBL" id="KAK0614625.1"/>
    </source>
</evidence>
<dbReference type="EMBL" id="JAULSU010000006">
    <property type="protein sequence ID" value="KAK0614625.1"/>
    <property type="molecule type" value="Genomic_DNA"/>
</dbReference>
<keyword evidence="3" id="KW-0964">Secreted</keyword>
<evidence type="ECO:0000313" key="18">
    <source>
        <dbReference type="Proteomes" id="UP001175000"/>
    </source>
</evidence>
<keyword evidence="17" id="KW-0378">Hydrolase</keyword>
<keyword evidence="11" id="KW-0119">Carbohydrate metabolism</keyword>
<keyword evidence="8" id="KW-0186">Copper</keyword>
<evidence type="ECO:0000256" key="10">
    <source>
        <dbReference type="ARBA" id="ARBA00023157"/>
    </source>
</evidence>
<dbReference type="PANTHER" id="PTHR33353">
    <property type="entry name" value="PUTATIVE (AFU_ORTHOLOGUE AFUA_1G12560)-RELATED"/>
    <property type="match status" value="1"/>
</dbReference>
<keyword evidence="4" id="KW-0479">Metal-binding</keyword>
<accession>A0AA39WFX3</accession>
<evidence type="ECO:0000256" key="7">
    <source>
        <dbReference type="ARBA" id="ARBA00023002"/>
    </source>
</evidence>
<keyword evidence="18" id="KW-1185">Reference proteome</keyword>
<evidence type="ECO:0000256" key="13">
    <source>
        <dbReference type="ARBA" id="ARBA00044502"/>
    </source>
</evidence>
<evidence type="ECO:0000256" key="11">
    <source>
        <dbReference type="ARBA" id="ARBA00023277"/>
    </source>
</evidence>
<feature type="domain" description="Auxiliary Activity family 9 catalytic" evidence="16">
    <location>
        <begin position="4"/>
        <end position="178"/>
    </location>
</feature>
<dbReference type="GO" id="GO:0005576">
    <property type="term" value="C:extracellular region"/>
    <property type="evidence" value="ECO:0007669"/>
    <property type="project" value="UniProtKB-SubCell"/>
</dbReference>
<dbReference type="GO" id="GO:0004497">
    <property type="term" value="F:monooxygenase activity"/>
    <property type="evidence" value="ECO:0007669"/>
    <property type="project" value="UniProtKB-KW"/>
</dbReference>
<dbReference type="GO" id="GO:0046872">
    <property type="term" value="F:metal ion binding"/>
    <property type="evidence" value="ECO:0007669"/>
    <property type="project" value="UniProtKB-KW"/>
</dbReference>
<keyword evidence="9" id="KW-0503">Monooxygenase</keyword>
<comment type="subcellular location">
    <subcellularLocation>
        <location evidence="2">Secreted</location>
    </subcellularLocation>
</comment>
<evidence type="ECO:0000256" key="6">
    <source>
        <dbReference type="ARBA" id="ARBA00023001"/>
    </source>
</evidence>
<dbReference type="PANTHER" id="PTHR33353:SF10">
    <property type="entry name" value="ENDO-BETA-1,4-GLUCANASE D"/>
    <property type="match status" value="1"/>
</dbReference>
<dbReference type="Pfam" id="PF03443">
    <property type="entry name" value="AA9"/>
    <property type="match status" value="1"/>
</dbReference>
<keyword evidence="6" id="KW-0136">Cellulose degradation</keyword>
<evidence type="ECO:0000256" key="9">
    <source>
        <dbReference type="ARBA" id="ARBA00023033"/>
    </source>
</evidence>
<dbReference type="GO" id="GO:0030245">
    <property type="term" value="P:cellulose catabolic process"/>
    <property type="evidence" value="ECO:0007669"/>
    <property type="project" value="UniProtKB-KW"/>
</dbReference>
<comment type="similarity">
    <text evidence="13">Belongs to the polysaccharide monooxygenase AA9 family.</text>
</comment>
<dbReference type="Proteomes" id="UP001175000">
    <property type="component" value="Unassembled WGS sequence"/>
</dbReference>
<sequence>MPFYDIDSEDVRCGRGAARSGPGTKTAEVFAGDEVGFVVGRSAMEPLEPHIIYHPGPGQVYLSRSPTPNIKDYTGDGDWFKIFYAGPRDDSWWLTRDQTGMNFTLPASTPPGQYLLRVEHLYVRYPLGTTQFYIACAQIEVLQGGSVKGPVKEPGKEHMVRFPGAYEVSDPGIAVPEYMYEWPNQGLLEYKPPGPPLWTG</sequence>
<dbReference type="AlphaFoldDB" id="A0AA39WFX3"/>
<dbReference type="InterPro" id="IPR049892">
    <property type="entry name" value="AA9"/>
</dbReference>
<dbReference type="EC" id="1.14.99.56" evidence="15"/>
<evidence type="ECO:0000256" key="5">
    <source>
        <dbReference type="ARBA" id="ARBA00022729"/>
    </source>
</evidence>
<evidence type="ECO:0000259" key="16">
    <source>
        <dbReference type="Pfam" id="PF03443"/>
    </source>
</evidence>
<evidence type="ECO:0000256" key="3">
    <source>
        <dbReference type="ARBA" id="ARBA00022525"/>
    </source>
</evidence>
<evidence type="ECO:0000256" key="4">
    <source>
        <dbReference type="ARBA" id="ARBA00022723"/>
    </source>
</evidence>
<keyword evidence="12" id="KW-0624">Polysaccharide degradation</keyword>
<keyword evidence="10" id="KW-1015">Disulfide bond</keyword>
<evidence type="ECO:0000256" key="12">
    <source>
        <dbReference type="ARBA" id="ARBA00023326"/>
    </source>
</evidence>
<evidence type="ECO:0000256" key="8">
    <source>
        <dbReference type="ARBA" id="ARBA00023008"/>
    </source>
</evidence>
<evidence type="ECO:0000256" key="15">
    <source>
        <dbReference type="ARBA" id="ARBA00047174"/>
    </source>
</evidence>
<evidence type="ECO:0000256" key="14">
    <source>
        <dbReference type="ARBA" id="ARBA00045077"/>
    </source>
</evidence>
<name>A0AA39WFX3_9PEZI</name>
<keyword evidence="5" id="KW-0732">Signal</keyword>